<proteinExistence type="predicted"/>
<accession>A0A3A4B485</accession>
<comment type="caution">
    <text evidence="2">The sequence shown here is derived from an EMBL/GenBank/DDBJ whole genome shotgun (WGS) entry which is preliminary data.</text>
</comment>
<keyword evidence="3" id="KW-1185">Reference proteome</keyword>
<gene>
    <name evidence="2" type="ORF">D5H75_09745</name>
</gene>
<dbReference type="EMBL" id="QZEY01000003">
    <property type="protein sequence ID" value="RJL33127.1"/>
    <property type="molecule type" value="Genomic_DNA"/>
</dbReference>
<evidence type="ECO:0000313" key="3">
    <source>
        <dbReference type="Proteomes" id="UP000265768"/>
    </source>
</evidence>
<name>A0A3A4B485_9ACTN</name>
<dbReference type="Proteomes" id="UP000265768">
    <property type="component" value="Unassembled WGS sequence"/>
</dbReference>
<evidence type="ECO:0000256" key="1">
    <source>
        <dbReference type="SAM" id="SignalP"/>
    </source>
</evidence>
<keyword evidence="1" id="KW-0732">Signal</keyword>
<feature type="signal peptide" evidence="1">
    <location>
        <begin position="1"/>
        <end position="20"/>
    </location>
</feature>
<dbReference type="AlphaFoldDB" id="A0A3A4B485"/>
<organism evidence="2 3">
    <name type="scientific">Bailinhaonella thermotolerans</name>
    <dbReference type="NCBI Taxonomy" id="1070861"/>
    <lineage>
        <taxon>Bacteria</taxon>
        <taxon>Bacillati</taxon>
        <taxon>Actinomycetota</taxon>
        <taxon>Actinomycetes</taxon>
        <taxon>Streptosporangiales</taxon>
        <taxon>Streptosporangiaceae</taxon>
        <taxon>Bailinhaonella</taxon>
    </lineage>
</organism>
<evidence type="ECO:0000313" key="2">
    <source>
        <dbReference type="EMBL" id="RJL33127.1"/>
    </source>
</evidence>
<feature type="chain" id="PRO_5038643981" evidence="1">
    <location>
        <begin position="21"/>
        <end position="210"/>
    </location>
</feature>
<sequence length="210" mass="22383">MIAVSAVPLVAGALSGPAAAGVSASAGAPAARAASPASSSAPSASPVSSAYGGAAAKTVSYRGMRLSIPAAWRVVKQAGSAYVITGRCVPRAYECPGFWLHGPSAIRHGHEGNAYKPSRPYYPSSGMMECSRDRRYLEMADERPRVAALRPIGAKKAHHREWRFKCVTPNGGKVKLTYAQREWFLPRSQILVVDKWANPALPGILARARW</sequence>
<protein>
    <submittedName>
        <fullName evidence="2">Uncharacterized protein</fullName>
    </submittedName>
</protein>
<reference evidence="2 3" key="1">
    <citation type="submission" date="2018-09" db="EMBL/GenBank/DDBJ databases">
        <title>YIM 75507 draft genome.</title>
        <authorList>
            <person name="Tang S."/>
            <person name="Feng Y."/>
        </authorList>
    </citation>
    <scope>NUCLEOTIDE SEQUENCE [LARGE SCALE GENOMIC DNA]</scope>
    <source>
        <strain evidence="2 3">YIM 75507</strain>
    </source>
</reference>